<keyword evidence="1" id="KW-0472">Membrane</keyword>
<evidence type="ECO:0000256" key="1">
    <source>
        <dbReference type="SAM" id="Phobius"/>
    </source>
</evidence>
<keyword evidence="1" id="KW-0812">Transmembrane</keyword>
<comment type="caution">
    <text evidence="3">The sequence shown here is derived from an EMBL/GenBank/DDBJ whole genome shotgun (WGS) entry which is preliminary data.</text>
</comment>
<keyword evidence="1" id="KW-1133">Transmembrane helix</keyword>
<dbReference type="Pfam" id="PF02698">
    <property type="entry name" value="DUF218"/>
    <property type="match status" value="1"/>
</dbReference>
<dbReference type="Proteomes" id="UP001231362">
    <property type="component" value="Unassembled WGS sequence"/>
</dbReference>
<dbReference type="PANTHER" id="PTHR30336:SF6">
    <property type="entry name" value="INTEGRAL MEMBRANE PROTEIN"/>
    <property type="match status" value="1"/>
</dbReference>
<evidence type="ECO:0000259" key="2">
    <source>
        <dbReference type="Pfam" id="PF02698"/>
    </source>
</evidence>
<evidence type="ECO:0000313" key="3">
    <source>
        <dbReference type="EMBL" id="MDQ0157550.1"/>
    </source>
</evidence>
<organism evidence="3 4">
    <name type="scientific">Anoxybacillus andreesenii</name>
    <dbReference type="NCBI Taxonomy" id="1325932"/>
    <lineage>
        <taxon>Bacteria</taxon>
        <taxon>Bacillati</taxon>
        <taxon>Bacillota</taxon>
        <taxon>Bacilli</taxon>
        <taxon>Bacillales</taxon>
        <taxon>Anoxybacillaceae</taxon>
        <taxon>Anoxybacillus</taxon>
    </lineage>
</organism>
<dbReference type="InterPro" id="IPR051599">
    <property type="entry name" value="Cell_Envelope_Assoc"/>
</dbReference>
<feature type="domain" description="DUF218" evidence="2">
    <location>
        <begin position="52"/>
        <end position="172"/>
    </location>
</feature>
<dbReference type="Gene3D" id="3.40.50.620">
    <property type="entry name" value="HUPs"/>
    <property type="match status" value="1"/>
</dbReference>
<dbReference type="RefSeq" id="WP_307152003.1">
    <property type="nucleotide sequence ID" value="NZ_JAUSTU010000030.1"/>
</dbReference>
<dbReference type="PANTHER" id="PTHR30336">
    <property type="entry name" value="INNER MEMBRANE PROTEIN, PROBABLE PERMEASE"/>
    <property type="match status" value="1"/>
</dbReference>
<feature type="transmembrane region" description="Helical" evidence="1">
    <location>
        <begin position="12"/>
        <end position="32"/>
    </location>
</feature>
<evidence type="ECO:0000313" key="4">
    <source>
        <dbReference type="Proteomes" id="UP001231362"/>
    </source>
</evidence>
<dbReference type="InterPro" id="IPR014729">
    <property type="entry name" value="Rossmann-like_a/b/a_fold"/>
</dbReference>
<dbReference type="InterPro" id="IPR003848">
    <property type="entry name" value="DUF218"/>
</dbReference>
<proteinExistence type="predicted"/>
<gene>
    <name evidence="3" type="ORF">J2S07_003894</name>
</gene>
<reference evidence="3 4" key="1">
    <citation type="submission" date="2023-07" db="EMBL/GenBank/DDBJ databases">
        <title>Genomic Encyclopedia of Type Strains, Phase IV (KMG-IV): sequencing the most valuable type-strain genomes for metagenomic binning, comparative biology and taxonomic classification.</title>
        <authorList>
            <person name="Goeker M."/>
        </authorList>
    </citation>
    <scope>NUCLEOTIDE SEQUENCE [LARGE SCALE GENOMIC DNA]</scope>
    <source>
        <strain evidence="3 4">DSM 23948</strain>
    </source>
</reference>
<sequence>MKLKKWFKKIIAILVILSAVGFVSVLLINHYVKSSVEDRIFTESEAAKLDVDCILVLGAGVWENARPSYMLEDRLLQGIELYQKGASDRLLMSGDHGRKEYDEVNVMKRFAMEHGIDSEHIFMDHAGFNTYDSLYRAKEIFQAKKVIIVTQKYHMYRALYIAEQLGLDAYGVASNPRDYAGQKARDVREVIARAKDFFNVVVKPEPTYLGEAIPVSGNGDLTND</sequence>
<dbReference type="EMBL" id="JAUSTU010000030">
    <property type="protein sequence ID" value="MDQ0157550.1"/>
    <property type="molecule type" value="Genomic_DNA"/>
</dbReference>
<protein>
    <submittedName>
        <fullName evidence="3">Vancomycin permeability regulator SanA</fullName>
    </submittedName>
</protein>
<accession>A0ABT9V9F3</accession>
<keyword evidence="4" id="KW-1185">Reference proteome</keyword>
<dbReference type="CDD" id="cd06259">
    <property type="entry name" value="YdcF-like"/>
    <property type="match status" value="1"/>
</dbReference>
<name>A0ABT9V9F3_9BACL</name>